<proteinExistence type="predicted"/>
<organism evidence="3 4">
    <name type="scientific">Drosophila suzukii</name>
    <name type="common">Spotted-wing drosophila fruit fly</name>
    <dbReference type="NCBI Taxonomy" id="28584"/>
    <lineage>
        <taxon>Eukaryota</taxon>
        <taxon>Metazoa</taxon>
        <taxon>Ecdysozoa</taxon>
        <taxon>Arthropoda</taxon>
        <taxon>Hexapoda</taxon>
        <taxon>Insecta</taxon>
        <taxon>Pterygota</taxon>
        <taxon>Neoptera</taxon>
        <taxon>Endopterygota</taxon>
        <taxon>Diptera</taxon>
        <taxon>Brachycera</taxon>
        <taxon>Muscomorpha</taxon>
        <taxon>Ephydroidea</taxon>
        <taxon>Drosophilidae</taxon>
        <taxon>Drosophila</taxon>
        <taxon>Sophophora</taxon>
    </lineage>
</organism>
<accession>A0AB39ZDL1</accession>
<evidence type="ECO:0000256" key="2">
    <source>
        <dbReference type="SAM" id="SignalP"/>
    </source>
</evidence>
<dbReference type="Proteomes" id="UP001652628">
    <property type="component" value="Chromosome 3"/>
</dbReference>
<feature type="compositionally biased region" description="Gly residues" evidence="1">
    <location>
        <begin position="82"/>
        <end position="113"/>
    </location>
</feature>
<dbReference type="GeneID" id="108012747"/>
<dbReference type="RefSeq" id="XP_016933670.3">
    <property type="nucleotide sequence ID" value="XM_017078181.4"/>
</dbReference>
<evidence type="ECO:0000313" key="3">
    <source>
        <dbReference type="Proteomes" id="UP001652628"/>
    </source>
</evidence>
<keyword evidence="2" id="KW-0732">Signal</keyword>
<feature type="compositionally biased region" description="Basic and acidic residues" evidence="1">
    <location>
        <begin position="127"/>
        <end position="138"/>
    </location>
</feature>
<name>A0AB39ZDL1_DROSZ</name>
<sequence>MKAVYILVLVCCLVLLHEGQADEKGMLPIGYPIFRGRREVGSFANAGQPGGPGRHGRPGRPGRPGLPGRRGKGKPGQPGSPGSPGGPGGAGGAGGSGGTGGDGGSGGAGGRAIRGGSWRNGISLGQRRPEPRSNDFLY</sequence>
<feature type="signal peptide" evidence="2">
    <location>
        <begin position="1"/>
        <end position="21"/>
    </location>
</feature>
<reference evidence="4" key="1">
    <citation type="submission" date="2025-08" db="UniProtKB">
        <authorList>
            <consortium name="RefSeq"/>
        </authorList>
    </citation>
    <scope>IDENTIFICATION</scope>
</reference>
<gene>
    <name evidence="4" type="primary">LOC108012747</name>
</gene>
<evidence type="ECO:0000313" key="4">
    <source>
        <dbReference type="RefSeq" id="XP_016933670.3"/>
    </source>
</evidence>
<evidence type="ECO:0000256" key="1">
    <source>
        <dbReference type="SAM" id="MobiDB-lite"/>
    </source>
</evidence>
<keyword evidence="3" id="KW-1185">Reference proteome</keyword>
<dbReference type="GO" id="GO:0005581">
    <property type="term" value="C:collagen trimer"/>
    <property type="evidence" value="ECO:0007669"/>
    <property type="project" value="UniProtKB-KW"/>
</dbReference>
<keyword evidence="4" id="KW-0176">Collagen</keyword>
<feature type="chain" id="PRO_5046492802" evidence="2">
    <location>
        <begin position="22"/>
        <end position="138"/>
    </location>
</feature>
<protein>
    <submittedName>
        <fullName evidence="4">Cuticle collagen 145</fullName>
    </submittedName>
</protein>
<dbReference type="AlphaFoldDB" id="A0AB39ZDL1"/>
<feature type="region of interest" description="Disordered" evidence="1">
    <location>
        <begin position="42"/>
        <end position="138"/>
    </location>
</feature>